<feature type="compositionally biased region" description="Pro residues" evidence="1">
    <location>
        <begin position="1"/>
        <end position="11"/>
    </location>
</feature>
<gene>
    <name evidence="2" type="ORF">WB403_31825</name>
</gene>
<comment type="caution">
    <text evidence="2">The sequence shown here is derived from an EMBL/GenBank/DDBJ whole genome shotgun (WGS) entry which is preliminary data.</text>
</comment>
<sequence length="415" mass="45815">MPEPAEQPTPYRPQELTFSSTSGTNSTRTSVALPGADGPAGERMPPISLGDHEQVGVIAVTSTDAPPAAHTLLAEHGFWRPRGVFGSILIHDRYDHDVPARLTRFLADADRQGIGVEYHLPRILADAGSPAAGKRVEELWRDNQQREYRRCQREAVRIATFGSDLESLAHGLCHRLPGEWASHVTGFADPDSQLDFFDDLWDNASLASAWMQFRVPRAAILTRPDRLELVVIDRPLHRGQVLVGALSLHGITHDYFGDDNAPHAIAVPSEAVRAAHTVSRRLLPATTRPPNASGTHARIPHRPVRLHHRPRPAPAWAVVPKARRLPSSQEPPVERTQPEPLHRLPAPEVAHTLTLSWYPDGVVGAPYRSVPEDARMVFGCRFQYSPHESAFVLPTSYSTSDRAVLIQTAVRLLTS</sequence>
<protein>
    <submittedName>
        <fullName evidence="2">Uncharacterized protein</fullName>
    </submittedName>
</protein>
<dbReference type="RefSeq" id="WP_013001042.1">
    <property type="nucleotide sequence ID" value="NZ_JBBAYL010000018.1"/>
</dbReference>
<dbReference type="EMBL" id="JBBAYM010000024">
    <property type="protein sequence ID" value="MEI5613744.1"/>
    <property type="molecule type" value="Genomic_DNA"/>
</dbReference>
<organism evidence="2 3">
    <name type="scientific">Streptomyces brasiliscabiei</name>
    <dbReference type="NCBI Taxonomy" id="2736302"/>
    <lineage>
        <taxon>Bacteria</taxon>
        <taxon>Bacillati</taxon>
        <taxon>Actinomycetota</taxon>
        <taxon>Actinomycetes</taxon>
        <taxon>Kitasatosporales</taxon>
        <taxon>Streptomycetaceae</taxon>
        <taxon>Streptomyces</taxon>
    </lineage>
</organism>
<evidence type="ECO:0000313" key="2">
    <source>
        <dbReference type="EMBL" id="MEI5613744.1"/>
    </source>
</evidence>
<evidence type="ECO:0000313" key="3">
    <source>
        <dbReference type="Proteomes" id="UP001365781"/>
    </source>
</evidence>
<keyword evidence="3" id="KW-1185">Reference proteome</keyword>
<feature type="region of interest" description="Disordered" evidence="1">
    <location>
        <begin position="1"/>
        <end position="48"/>
    </location>
</feature>
<reference evidence="2 3" key="1">
    <citation type="submission" date="2024-03" db="EMBL/GenBank/DDBJ databases">
        <title>First Report of Pectobacterium brasiliscabiei causing potato scab in china.</title>
        <authorList>
            <person name="Handique U."/>
        </authorList>
    </citation>
    <scope>NUCLEOTIDE SEQUENCE [LARGE SCALE GENOMIC DNA]</scope>
    <source>
        <strain evidence="2 3">ZRIMU1503</strain>
    </source>
</reference>
<dbReference type="Proteomes" id="UP001365781">
    <property type="component" value="Unassembled WGS sequence"/>
</dbReference>
<accession>A0ABU8GLA4</accession>
<name>A0ABU8GLA4_9ACTN</name>
<evidence type="ECO:0000256" key="1">
    <source>
        <dbReference type="SAM" id="MobiDB-lite"/>
    </source>
</evidence>
<feature type="compositionally biased region" description="Low complexity" evidence="1">
    <location>
        <begin position="17"/>
        <end position="30"/>
    </location>
</feature>
<proteinExistence type="predicted"/>